<feature type="compositionally biased region" description="Basic and acidic residues" evidence="1">
    <location>
        <begin position="86"/>
        <end position="99"/>
    </location>
</feature>
<reference evidence="3 5" key="1">
    <citation type="submission" date="2024-04" db="EMBL/GenBank/DDBJ databases">
        <title>Tritrichomonas musculus Genome.</title>
        <authorList>
            <person name="Alves-Ferreira E."/>
            <person name="Grigg M."/>
            <person name="Lorenzi H."/>
            <person name="Galac M."/>
        </authorList>
    </citation>
    <scope>NUCLEOTIDE SEQUENCE [LARGE SCALE GENOMIC DNA]</scope>
    <source>
        <strain evidence="3 5">EAF2021</strain>
    </source>
</reference>
<evidence type="ECO:0000313" key="3">
    <source>
        <dbReference type="EMBL" id="KAK8834609.1"/>
    </source>
</evidence>
<protein>
    <submittedName>
        <fullName evidence="3">Transcription initiation factor TFIID subunit 12</fullName>
    </submittedName>
</protein>
<dbReference type="Pfam" id="PF03847">
    <property type="entry name" value="TFIID_20kDa"/>
    <property type="match status" value="1"/>
</dbReference>
<comment type="caution">
    <text evidence="3">The sequence shown here is derived from an EMBL/GenBank/DDBJ whole genome shotgun (WGS) entry which is preliminary data.</text>
</comment>
<sequence length="121" mass="13960">MSLNETDISKKLFKQNGPSELLKLIDEEEKLSPESEQLLLDIGASMLATIIRDASLSAKSRGSDIIEQKDLQFISEPWTKNQNNEVKTENEEEIYHEKNTGSPEHQQRLQMIQRFNQTNEQ</sequence>
<evidence type="ECO:0000259" key="2">
    <source>
        <dbReference type="Pfam" id="PF03847"/>
    </source>
</evidence>
<dbReference type="InterPro" id="IPR003228">
    <property type="entry name" value="TFIID_TAF12_dom"/>
</dbReference>
<dbReference type="InterPro" id="IPR009072">
    <property type="entry name" value="Histone-fold"/>
</dbReference>
<gene>
    <name evidence="4" type="ORF">M9Y10_013192</name>
    <name evidence="3" type="ORF">M9Y10_026936</name>
</gene>
<evidence type="ECO:0000313" key="5">
    <source>
        <dbReference type="Proteomes" id="UP001470230"/>
    </source>
</evidence>
<feature type="domain" description="Transcription initiation factor TFIID subunit 12" evidence="2">
    <location>
        <begin position="20"/>
        <end position="75"/>
    </location>
</feature>
<organism evidence="3 5">
    <name type="scientific">Tritrichomonas musculus</name>
    <dbReference type="NCBI Taxonomy" id="1915356"/>
    <lineage>
        <taxon>Eukaryota</taxon>
        <taxon>Metamonada</taxon>
        <taxon>Parabasalia</taxon>
        <taxon>Tritrichomonadida</taxon>
        <taxon>Tritrichomonadidae</taxon>
        <taxon>Tritrichomonas</taxon>
    </lineage>
</organism>
<name>A0ABR2GL04_9EUKA</name>
<dbReference type="EMBL" id="JAPFFF010000019">
    <property type="protein sequence ID" value="KAK8858092.1"/>
    <property type="molecule type" value="Genomic_DNA"/>
</dbReference>
<keyword evidence="5" id="KW-1185">Reference proteome</keyword>
<evidence type="ECO:0000313" key="4">
    <source>
        <dbReference type="EMBL" id="KAK8858092.1"/>
    </source>
</evidence>
<dbReference type="Gene3D" id="1.10.20.10">
    <property type="entry name" value="Histone, subunit A"/>
    <property type="match status" value="1"/>
</dbReference>
<accession>A0ABR2GL04</accession>
<evidence type="ECO:0000256" key="1">
    <source>
        <dbReference type="SAM" id="MobiDB-lite"/>
    </source>
</evidence>
<proteinExistence type="predicted"/>
<feature type="region of interest" description="Disordered" evidence="1">
    <location>
        <begin position="82"/>
        <end position="107"/>
    </location>
</feature>
<dbReference type="Proteomes" id="UP001470230">
    <property type="component" value="Unassembled WGS sequence"/>
</dbReference>
<dbReference type="EMBL" id="JAPFFF010000360">
    <property type="protein sequence ID" value="KAK8834609.1"/>
    <property type="molecule type" value="Genomic_DNA"/>
</dbReference>
<dbReference type="SUPFAM" id="SSF47113">
    <property type="entry name" value="Histone-fold"/>
    <property type="match status" value="1"/>
</dbReference>